<feature type="compositionally biased region" description="Basic residues" evidence="1">
    <location>
        <begin position="7"/>
        <end position="16"/>
    </location>
</feature>
<feature type="domain" description="BZIP" evidence="2">
    <location>
        <begin position="106"/>
        <end position="152"/>
    </location>
</feature>
<dbReference type="CDD" id="cd14691">
    <property type="entry name" value="bZIP_XBP1"/>
    <property type="match status" value="1"/>
</dbReference>
<feature type="region of interest" description="Disordered" evidence="1">
    <location>
        <begin position="252"/>
        <end position="419"/>
    </location>
</feature>
<evidence type="ECO:0000259" key="2">
    <source>
        <dbReference type="PROSITE" id="PS50217"/>
    </source>
</evidence>
<dbReference type="Gene3D" id="1.20.5.170">
    <property type="match status" value="1"/>
</dbReference>
<dbReference type="AlphaFoldDB" id="J6EVK5"/>
<feature type="compositionally biased region" description="Polar residues" evidence="1">
    <location>
        <begin position="84"/>
        <end position="97"/>
    </location>
</feature>
<feature type="region of interest" description="Disordered" evidence="1">
    <location>
        <begin position="147"/>
        <end position="202"/>
    </location>
</feature>
<dbReference type="EMBL" id="ALBS01000196">
    <property type="protein sequence ID" value="EJT48629.1"/>
    <property type="molecule type" value="Genomic_DNA"/>
</dbReference>
<accession>J6EVK5</accession>
<dbReference type="SUPFAM" id="SSF57959">
    <property type="entry name" value="Leucine zipper domain"/>
    <property type="match status" value="1"/>
</dbReference>
<feature type="compositionally biased region" description="Polar residues" evidence="1">
    <location>
        <begin position="17"/>
        <end position="32"/>
    </location>
</feature>
<dbReference type="RefSeq" id="XP_014180776.1">
    <property type="nucleotide sequence ID" value="XM_014325301.1"/>
</dbReference>
<dbReference type="InterPro" id="IPR004827">
    <property type="entry name" value="bZIP"/>
</dbReference>
<feature type="region of interest" description="Disordered" evidence="1">
    <location>
        <begin position="1"/>
        <end position="108"/>
    </location>
</feature>
<feature type="compositionally biased region" description="Polar residues" evidence="1">
    <location>
        <begin position="186"/>
        <end position="200"/>
    </location>
</feature>
<feature type="compositionally biased region" description="Pro residues" evidence="1">
    <location>
        <begin position="273"/>
        <end position="283"/>
    </location>
</feature>
<dbReference type="VEuPathDB" id="FungiDB:A1Q1_02356"/>
<evidence type="ECO:0000313" key="3">
    <source>
        <dbReference type="EMBL" id="EJT48629.1"/>
    </source>
</evidence>
<dbReference type="HOGENOM" id="CLU_655849_0_0_1"/>
<feature type="compositionally biased region" description="Pro residues" evidence="1">
    <location>
        <begin position="356"/>
        <end position="377"/>
    </location>
</feature>
<comment type="caution">
    <text evidence="3">The sequence shown here is derived from an EMBL/GenBank/DDBJ whole genome shotgun (WGS) entry which is preliminary data.</text>
</comment>
<dbReference type="GeneID" id="25985870"/>
<feature type="compositionally biased region" description="Basic and acidic residues" evidence="1">
    <location>
        <begin position="163"/>
        <end position="173"/>
    </location>
</feature>
<dbReference type="Pfam" id="PF00170">
    <property type="entry name" value="bZIP_1"/>
    <property type="match status" value="1"/>
</dbReference>
<evidence type="ECO:0000256" key="1">
    <source>
        <dbReference type="SAM" id="MobiDB-lite"/>
    </source>
</evidence>
<feature type="compositionally biased region" description="Pro residues" evidence="1">
    <location>
        <begin position="313"/>
        <end position="324"/>
    </location>
</feature>
<dbReference type="OrthoDB" id="2596881at2759"/>
<dbReference type="PROSITE" id="PS00036">
    <property type="entry name" value="BZIP_BASIC"/>
    <property type="match status" value="1"/>
</dbReference>
<reference evidence="3 4" key="1">
    <citation type="journal article" date="2012" name="Eukaryot. Cell">
        <title>Draft genome sequence of CBS 2479, the standard type strain of Trichosporon asahii.</title>
        <authorList>
            <person name="Yang R.Y."/>
            <person name="Li H.T."/>
            <person name="Zhu H."/>
            <person name="Zhou G.P."/>
            <person name="Wang M."/>
            <person name="Wang L."/>
        </authorList>
    </citation>
    <scope>NUCLEOTIDE SEQUENCE [LARGE SCALE GENOMIC DNA]</scope>
    <source>
        <strain evidence="4">ATCC 90039 / CBS 2479 / JCM 2466 / KCTC 7840 / NCYC 2677 / UAMH 7654</strain>
    </source>
</reference>
<feature type="compositionally biased region" description="Basic and acidic residues" evidence="1">
    <location>
        <begin position="33"/>
        <end position="44"/>
    </location>
</feature>
<organism evidence="3 4">
    <name type="scientific">Trichosporon asahii var. asahii (strain ATCC 90039 / CBS 2479 / JCM 2466 / KCTC 7840 / NBRC 103889/ NCYC 2677 / UAMH 7654)</name>
    <name type="common">Yeast</name>
    <dbReference type="NCBI Taxonomy" id="1186058"/>
    <lineage>
        <taxon>Eukaryota</taxon>
        <taxon>Fungi</taxon>
        <taxon>Dikarya</taxon>
        <taxon>Basidiomycota</taxon>
        <taxon>Agaricomycotina</taxon>
        <taxon>Tremellomycetes</taxon>
        <taxon>Trichosporonales</taxon>
        <taxon>Trichosporonaceae</taxon>
        <taxon>Trichosporon</taxon>
    </lineage>
</organism>
<proteinExistence type="predicted"/>
<gene>
    <name evidence="3" type="ORF">A1Q1_02356</name>
</gene>
<protein>
    <recommendedName>
        <fullName evidence="2">BZIP domain-containing protein</fullName>
    </recommendedName>
</protein>
<dbReference type="GO" id="GO:0003700">
    <property type="term" value="F:DNA-binding transcription factor activity"/>
    <property type="evidence" value="ECO:0007669"/>
    <property type="project" value="InterPro"/>
</dbReference>
<evidence type="ECO:0000313" key="4">
    <source>
        <dbReference type="Proteomes" id="UP000002748"/>
    </source>
</evidence>
<sequence length="419" mass="45977">MSDSPGSRRRQPHASQRHLQQTNTPAEGTSSSTRRERDIEEPGRRRSSSPSKPGMTSTAATPGAGESSSSAASSKARPDRKRPSSPTWDEAASSSGNPGEESMILRRREANRLAAQRFRNRKKGYQDSLEERIRVLEEERAILNRRLEDAEEGHAGRGYHGPHAGEHLMRRFDQSPSVIPGAPGRSASTSRLSRFASPSTADAELRVASLESANRRLQDELKRASERISYLESNLDQWVKWEQNLRFQSADAGGDIRRRSPRQPSPRISVPTALPPPLPPAPSPVVHQGPRRPVSPVRSPPRLGGYDTRSPYPSAPPHTAPPAAPSYSAPRYGRERSSSVGMGGPYHSRSGLQLPPLQPPPHGLSPPHPHSGPPPQMYSPYHERPPPSWSPPRDLGPHGPRGHPSHGHSAHPSHSRRYD</sequence>
<dbReference type="PROSITE" id="PS50217">
    <property type="entry name" value="BZIP"/>
    <property type="match status" value="1"/>
</dbReference>
<feature type="compositionally biased region" description="Low complexity" evidence="1">
    <location>
        <begin position="48"/>
        <end position="75"/>
    </location>
</feature>
<feature type="compositionally biased region" description="Basic residues" evidence="1">
    <location>
        <begin position="400"/>
        <end position="419"/>
    </location>
</feature>
<name>J6EVK5_TRIAS</name>
<dbReference type="Proteomes" id="UP000002748">
    <property type="component" value="Unassembled WGS sequence"/>
</dbReference>
<dbReference type="KEGG" id="tasa:A1Q1_02356"/>
<dbReference type="SMART" id="SM00338">
    <property type="entry name" value="BRLZ"/>
    <property type="match status" value="1"/>
</dbReference>
<feature type="compositionally biased region" description="Low complexity" evidence="1">
    <location>
        <begin position="291"/>
        <end position="302"/>
    </location>
</feature>
<dbReference type="InterPro" id="IPR046347">
    <property type="entry name" value="bZIP_sf"/>
</dbReference>